<comment type="similarity">
    <text evidence="1">Belongs to the GcvT family.</text>
</comment>
<organism evidence="9 10">
    <name type="scientific">Halobacteriovorax vibrionivorans</name>
    <dbReference type="NCBI Taxonomy" id="2152716"/>
    <lineage>
        <taxon>Bacteria</taxon>
        <taxon>Pseudomonadati</taxon>
        <taxon>Bdellovibrionota</taxon>
        <taxon>Bacteriovoracia</taxon>
        <taxon>Bacteriovoracales</taxon>
        <taxon>Halobacteriovoraceae</taxon>
        <taxon>Halobacteriovorax</taxon>
    </lineage>
</organism>
<keyword evidence="3" id="KW-0032">Aminotransferase</keyword>
<evidence type="ECO:0000313" key="9">
    <source>
        <dbReference type="EMBL" id="RZF22959.1"/>
    </source>
</evidence>
<dbReference type="InterPro" id="IPR029043">
    <property type="entry name" value="GcvT/YgfZ_C"/>
</dbReference>
<keyword evidence="4 9" id="KW-0808">Transferase</keyword>
<dbReference type="InterPro" id="IPR006223">
    <property type="entry name" value="GcvT"/>
</dbReference>
<comment type="caution">
    <text evidence="9">The sequence shown here is derived from an EMBL/GenBank/DDBJ whole genome shotgun (WGS) entry which is preliminary data.</text>
</comment>
<dbReference type="SUPFAM" id="SSF101790">
    <property type="entry name" value="Aminomethyltransferase beta-barrel domain"/>
    <property type="match status" value="1"/>
</dbReference>
<dbReference type="Gene3D" id="3.30.1360.120">
    <property type="entry name" value="Probable tRNA modification gtpase trme, domain 1"/>
    <property type="match status" value="1"/>
</dbReference>
<dbReference type="EMBL" id="QDKL01000001">
    <property type="protein sequence ID" value="RZF22959.1"/>
    <property type="molecule type" value="Genomic_DNA"/>
</dbReference>
<dbReference type="InterPro" id="IPR006222">
    <property type="entry name" value="GCVT_N"/>
</dbReference>
<evidence type="ECO:0000256" key="4">
    <source>
        <dbReference type="ARBA" id="ARBA00022679"/>
    </source>
</evidence>
<evidence type="ECO:0000256" key="1">
    <source>
        <dbReference type="ARBA" id="ARBA00008609"/>
    </source>
</evidence>
<dbReference type="EC" id="2.1.2.10" evidence="2"/>
<keyword evidence="10" id="KW-1185">Reference proteome</keyword>
<name>A0ABY0IN98_9BACT</name>
<dbReference type="PANTHER" id="PTHR43757:SF2">
    <property type="entry name" value="AMINOMETHYLTRANSFERASE, MITOCHONDRIAL"/>
    <property type="match status" value="1"/>
</dbReference>
<protein>
    <recommendedName>
        <fullName evidence="2">aminomethyltransferase</fullName>
        <ecNumber evidence="2">2.1.2.10</ecNumber>
    </recommendedName>
    <alternativeName>
        <fullName evidence="5">Glycine cleavage system T protein</fullName>
    </alternativeName>
</protein>
<dbReference type="InterPro" id="IPR028896">
    <property type="entry name" value="GcvT/YgfZ/DmdA"/>
</dbReference>
<gene>
    <name evidence="9" type="primary">gcvT</name>
    <name evidence="9" type="ORF">DAY19_04080</name>
</gene>
<evidence type="ECO:0000259" key="8">
    <source>
        <dbReference type="Pfam" id="PF08669"/>
    </source>
</evidence>
<reference evidence="10" key="1">
    <citation type="journal article" date="2019" name="Int. J. Syst. Evol. Microbiol.">
        <title>Halobacteriovorax valvorus sp. nov., a novel prokaryotic predator isolated from coastal seawater of China.</title>
        <authorList>
            <person name="Chen M.-X."/>
        </authorList>
    </citation>
    <scope>NUCLEOTIDE SEQUENCE [LARGE SCALE GENOMIC DNA]</scope>
    <source>
        <strain evidence="10">BL9</strain>
    </source>
</reference>
<dbReference type="GO" id="GO:0004047">
    <property type="term" value="F:aminomethyltransferase activity"/>
    <property type="evidence" value="ECO:0007669"/>
    <property type="project" value="UniProtKB-EC"/>
</dbReference>
<sequence>MKQTSLTQAHRDLKAKMADFAGYEMPIQYAGVKAEVEAVRNNIGVFDVSHMGEFFVEGKDAITFVDYILTNDFAGAQTGKAVYSPLCREDGTVVDDLIAYKLADEKIMICVNAANIEKDWSWISSKTDGFDISLTNKSDDYSLLAIQGPKTEKVLASLGFESVTNAQYYSAYESEWSGCDVIMARTGYTGEDGFEIFGGHETIKKLWSQLLNADVTPCGLASRDVLRLEVCYPLYGHELNDELTPLDAALKWTVKLKKEKFIGKEALDGLTSKYRLVKLSIDKGIPREGYPILNEQDEVIGKVTSGTMSVTNSQGICLGLVQRERFPENKKFKIQIRKNIIDTNYHTKPFVSGGHK</sequence>
<dbReference type="Proteomes" id="UP000443582">
    <property type="component" value="Unassembled WGS sequence"/>
</dbReference>
<dbReference type="Gene3D" id="3.30.70.1400">
    <property type="entry name" value="Aminomethyltransferase beta-barrel domains"/>
    <property type="match status" value="1"/>
</dbReference>
<dbReference type="InterPro" id="IPR027266">
    <property type="entry name" value="TrmE/GcvT-like"/>
</dbReference>
<proteinExistence type="inferred from homology"/>
<dbReference type="Gene3D" id="2.40.30.110">
    <property type="entry name" value="Aminomethyltransferase beta-barrel domains"/>
    <property type="match status" value="1"/>
</dbReference>
<evidence type="ECO:0000256" key="6">
    <source>
        <dbReference type="ARBA" id="ARBA00047665"/>
    </source>
</evidence>
<evidence type="ECO:0000256" key="3">
    <source>
        <dbReference type="ARBA" id="ARBA00022576"/>
    </source>
</evidence>
<dbReference type="Pfam" id="PF01571">
    <property type="entry name" value="GCV_T"/>
    <property type="match status" value="1"/>
</dbReference>
<feature type="domain" description="GCVT N-terminal" evidence="7">
    <location>
        <begin position="6"/>
        <end position="258"/>
    </location>
</feature>
<evidence type="ECO:0000256" key="2">
    <source>
        <dbReference type="ARBA" id="ARBA00012616"/>
    </source>
</evidence>
<dbReference type="NCBIfam" id="NF001567">
    <property type="entry name" value="PRK00389.1"/>
    <property type="match status" value="1"/>
</dbReference>
<dbReference type="RefSeq" id="WP_114705901.1">
    <property type="nucleotide sequence ID" value="NZ_QDKL01000001.1"/>
</dbReference>
<evidence type="ECO:0000259" key="7">
    <source>
        <dbReference type="Pfam" id="PF01571"/>
    </source>
</evidence>
<evidence type="ECO:0000313" key="10">
    <source>
        <dbReference type="Proteomes" id="UP000443582"/>
    </source>
</evidence>
<dbReference type="InterPro" id="IPR013977">
    <property type="entry name" value="GcvT_C"/>
</dbReference>
<comment type="catalytic activity">
    <reaction evidence="6">
        <text>N(6)-[(R)-S(8)-aminomethyldihydrolipoyl]-L-lysyl-[protein] + (6S)-5,6,7,8-tetrahydrofolate = N(6)-[(R)-dihydrolipoyl]-L-lysyl-[protein] + (6R)-5,10-methylene-5,6,7,8-tetrahydrofolate + NH4(+)</text>
        <dbReference type="Rhea" id="RHEA:16945"/>
        <dbReference type="Rhea" id="RHEA-COMP:10475"/>
        <dbReference type="Rhea" id="RHEA-COMP:10492"/>
        <dbReference type="ChEBI" id="CHEBI:15636"/>
        <dbReference type="ChEBI" id="CHEBI:28938"/>
        <dbReference type="ChEBI" id="CHEBI:57453"/>
        <dbReference type="ChEBI" id="CHEBI:83100"/>
        <dbReference type="ChEBI" id="CHEBI:83143"/>
        <dbReference type="EC" id="2.1.2.10"/>
    </reaction>
</comment>
<evidence type="ECO:0000256" key="5">
    <source>
        <dbReference type="ARBA" id="ARBA00031395"/>
    </source>
</evidence>
<dbReference type="Gene3D" id="4.10.1250.10">
    <property type="entry name" value="Aminomethyltransferase fragment"/>
    <property type="match status" value="1"/>
</dbReference>
<dbReference type="PANTHER" id="PTHR43757">
    <property type="entry name" value="AMINOMETHYLTRANSFERASE"/>
    <property type="match status" value="1"/>
</dbReference>
<dbReference type="PIRSF" id="PIRSF006487">
    <property type="entry name" value="GcvT"/>
    <property type="match status" value="1"/>
</dbReference>
<dbReference type="Pfam" id="PF08669">
    <property type="entry name" value="GCV_T_C"/>
    <property type="match status" value="1"/>
</dbReference>
<dbReference type="NCBIfam" id="TIGR00528">
    <property type="entry name" value="gcvT"/>
    <property type="match status" value="1"/>
</dbReference>
<accession>A0ABY0IN98</accession>
<feature type="domain" description="Aminomethyltransferase C-terminal" evidence="8">
    <location>
        <begin position="275"/>
        <end position="351"/>
    </location>
</feature>
<dbReference type="SUPFAM" id="SSF103025">
    <property type="entry name" value="Folate-binding domain"/>
    <property type="match status" value="1"/>
</dbReference>